<evidence type="ECO:0000313" key="3">
    <source>
        <dbReference type="Proteomes" id="UP001139485"/>
    </source>
</evidence>
<dbReference type="EMBL" id="JAMOIL010000026">
    <property type="protein sequence ID" value="MCM0621956.1"/>
    <property type="molecule type" value="Genomic_DNA"/>
</dbReference>
<proteinExistence type="predicted"/>
<dbReference type="Proteomes" id="UP001139485">
    <property type="component" value="Unassembled WGS sequence"/>
</dbReference>
<organism evidence="2 3">
    <name type="scientific">Nocardioides bruguierae</name>
    <dbReference type="NCBI Taxonomy" id="2945102"/>
    <lineage>
        <taxon>Bacteria</taxon>
        <taxon>Bacillati</taxon>
        <taxon>Actinomycetota</taxon>
        <taxon>Actinomycetes</taxon>
        <taxon>Propionibacteriales</taxon>
        <taxon>Nocardioidaceae</taxon>
        <taxon>Nocardioides</taxon>
    </lineage>
</organism>
<evidence type="ECO:0000313" key="2">
    <source>
        <dbReference type="EMBL" id="MCM0621956.1"/>
    </source>
</evidence>
<dbReference type="Pfam" id="PF08666">
    <property type="entry name" value="SAF"/>
    <property type="match status" value="1"/>
</dbReference>
<comment type="caution">
    <text evidence="2">The sequence shown here is derived from an EMBL/GenBank/DDBJ whole genome shotgun (WGS) entry which is preliminary data.</text>
</comment>
<name>A0A9X2D9T0_9ACTN</name>
<dbReference type="AlphaFoldDB" id="A0A9X2D9T0"/>
<dbReference type="SMART" id="SM00858">
    <property type="entry name" value="SAF"/>
    <property type="match status" value="1"/>
</dbReference>
<evidence type="ECO:0000259" key="1">
    <source>
        <dbReference type="SMART" id="SM00858"/>
    </source>
</evidence>
<keyword evidence="3" id="KW-1185">Reference proteome</keyword>
<dbReference type="RefSeq" id="WP_250828274.1">
    <property type="nucleotide sequence ID" value="NZ_JAMOIL010000026.1"/>
</dbReference>
<gene>
    <name evidence="2" type="ORF">M8330_16820</name>
</gene>
<accession>A0A9X2D9T0</accession>
<protein>
    <recommendedName>
        <fullName evidence="1">SAF domain-containing protein</fullName>
    </recommendedName>
</protein>
<dbReference type="InterPro" id="IPR013974">
    <property type="entry name" value="SAF"/>
</dbReference>
<sequence>MSMVCAAWLYAQKGTTSEVLVLSRDVPAGQALAMSDLAAVAVAGLDDAIPTSEAGDVVGLRPIYGLVSGQVLSRSALTADPVPADGERNVAISLDQGRVPAQLQPGDPIEIIVAPAAGEGSETEALDSPRTLTASATVYDTETLPDGTVALTVTVDEVDAPPLAAYAAAGRVTILQAPRGGGGE</sequence>
<dbReference type="CDD" id="cd11614">
    <property type="entry name" value="SAF_CpaB_FlgA_like"/>
    <property type="match status" value="1"/>
</dbReference>
<feature type="domain" description="SAF" evidence="1">
    <location>
        <begin position="17"/>
        <end position="78"/>
    </location>
</feature>
<reference evidence="2" key="1">
    <citation type="submission" date="2022-05" db="EMBL/GenBank/DDBJ databases">
        <authorList>
            <person name="Tuo L."/>
        </authorList>
    </citation>
    <scope>NUCLEOTIDE SEQUENCE</scope>
    <source>
        <strain evidence="2">BSK12Z-4</strain>
    </source>
</reference>